<dbReference type="EMBL" id="ML742259">
    <property type="protein sequence ID" value="KAE8146487.1"/>
    <property type="molecule type" value="Genomic_DNA"/>
</dbReference>
<keyword evidence="3" id="KW-1185">Reference proteome</keyword>
<protein>
    <submittedName>
        <fullName evidence="2">Uncharacterized protein</fullName>
    </submittedName>
</protein>
<accession>A0A5N6TJH3</accession>
<sequence length="137" mass="15710">MTVPNDDNIEWQDAKTDTGKPYRTGIEKISSGDEANPAEVEESSASNTVRALSVHWPVDNTWHDAPPDVWNLGIISYKVEEGGVIWKYRISFRPRLQRTYYFTDETNDTYQKWAVNLMAVHTIDYNSDKPAIVRLSC</sequence>
<evidence type="ECO:0000313" key="3">
    <source>
        <dbReference type="Proteomes" id="UP000325780"/>
    </source>
</evidence>
<gene>
    <name evidence="2" type="ORF">BDV25DRAFT_143657</name>
</gene>
<name>A0A5N6TJH3_ASPAV</name>
<dbReference type="OrthoDB" id="3200925at2759"/>
<evidence type="ECO:0000256" key="1">
    <source>
        <dbReference type="SAM" id="MobiDB-lite"/>
    </source>
</evidence>
<feature type="region of interest" description="Disordered" evidence="1">
    <location>
        <begin position="1"/>
        <end position="41"/>
    </location>
</feature>
<dbReference type="AlphaFoldDB" id="A0A5N6TJH3"/>
<proteinExistence type="predicted"/>
<dbReference type="Proteomes" id="UP000325780">
    <property type="component" value="Unassembled WGS sequence"/>
</dbReference>
<evidence type="ECO:0000313" key="2">
    <source>
        <dbReference type="EMBL" id="KAE8146487.1"/>
    </source>
</evidence>
<reference evidence="2 3" key="1">
    <citation type="submission" date="2019-04" db="EMBL/GenBank/DDBJ databases">
        <title>Friends and foes A comparative genomics study of 23 Aspergillus species from section Flavi.</title>
        <authorList>
            <consortium name="DOE Joint Genome Institute"/>
            <person name="Kjaerbolling I."/>
            <person name="Vesth T."/>
            <person name="Frisvad J.C."/>
            <person name="Nybo J.L."/>
            <person name="Theobald S."/>
            <person name="Kildgaard S."/>
            <person name="Isbrandt T."/>
            <person name="Kuo A."/>
            <person name="Sato A."/>
            <person name="Lyhne E.K."/>
            <person name="Kogle M.E."/>
            <person name="Wiebenga A."/>
            <person name="Kun R.S."/>
            <person name="Lubbers R.J."/>
            <person name="Makela M.R."/>
            <person name="Barry K."/>
            <person name="Chovatia M."/>
            <person name="Clum A."/>
            <person name="Daum C."/>
            <person name="Haridas S."/>
            <person name="He G."/>
            <person name="LaButti K."/>
            <person name="Lipzen A."/>
            <person name="Mondo S."/>
            <person name="Riley R."/>
            <person name="Salamov A."/>
            <person name="Simmons B.A."/>
            <person name="Magnuson J.K."/>
            <person name="Henrissat B."/>
            <person name="Mortensen U.H."/>
            <person name="Larsen T.O."/>
            <person name="Devries R.P."/>
            <person name="Grigoriev I.V."/>
            <person name="Machida M."/>
            <person name="Baker S.E."/>
            <person name="Andersen M.R."/>
        </authorList>
    </citation>
    <scope>NUCLEOTIDE SEQUENCE [LARGE SCALE GENOMIC DNA]</scope>
    <source>
        <strain evidence="2 3">IBT 18842</strain>
    </source>
</reference>
<organism evidence="2 3">
    <name type="scientific">Aspergillus avenaceus</name>
    <dbReference type="NCBI Taxonomy" id="36643"/>
    <lineage>
        <taxon>Eukaryota</taxon>
        <taxon>Fungi</taxon>
        <taxon>Dikarya</taxon>
        <taxon>Ascomycota</taxon>
        <taxon>Pezizomycotina</taxon>
        <taxon>Eurotiomycetes</taxon>
        <taxon>Eurotiomycetidae</taxon>
        <taxon>Eurotiales</taxon>
        <taxon>Aspergillaceae</taxon>
        <taxon>Aspergillus</taxon>
        <taxon>Aspergillus subgen. Circumdati</taxon>
    </lineage>
</organism>